<evidence type="ECO:0000256" key="1">
    <source>
        <dbReference type="SAM" id="MobiDB-lite"/>
    </source>
</evidence>
<dbReference type="EMBL" id="RXGB01003273">
    <property type="protein sequence ID" value="TMW92588.1"/>
    <property type="molecule type" value="Genomic_DNA"/>
</dbReference>
<proteinExistence type="predicted"/>
<name>A0A6N2BEW1_SOLCI</name>
<sequence length="140" mass="16257">TKNRCCKKKAEQAANTSSDHEQEGGEEFDEYVVVNFEDELDDDNQSLDDRDDNDETSEAIIRTFSPHNDQTLENEIQQNFKAHLNMDKSTSNCNGKIWIFLSSDIDCNILDEDEQQITCDKKHNELQYQFTSTFIYAKCK</sequence>
<reference evidence="2" key="1">
    <citation type="submission" date="2019-05" db="EMBL/GenBank/DDBJ databases">
        <title>The de novo reference genome and transcriptome assemblies of the wild tomato species Solanum chilense.</title>
        <authorList>
            <person name="Stam R."/>
            <person name="Nosenko T."/>
            <person name="Hoerger A.C."/>
            <person name="Stephan W."/>
            <person name="Seidel M.A."/>
            <person name="Kuhn J.M.M."/>
            <person name="Haberer G."/>
            <person name="Tellier A."/>
        </authorList>
    </citation>
    <scope>NUCLEOTIDE SEQUENCE</scope>
    <source>
        <tissue evidence="2">Mature leaves</tissue>
    </source>
</reference>
<organism evidence="2">
    <name type="scientific">Solanum chilense</name>
    <name type="common">Tomato</name>
    <name type="synonym">Lycopersicon chilense</name>
    <dbReference type="NCBI Taxonomy" id="4083"/>
    <lineage>
        <taxon>Eukaryota</taxon>
        <taxon>Viridiplantae</taxon>
        <taxon>Streptophyta</taxon>
        <taxon>Embryophyta</taxon>
        <taxon>Tracheophyta</taxon>
        <taxon>Spermatophyta</taxon>
        <taxon>Magnoliopsida</taxon>
        <taxon>eudicotyledons</taxon>
        <taxon>Gunneridae</taxon>
        <taxon>Pentapetalae</taxon>
        <taxon>asterids</taxon>
        <taxon>lamiids</taxon>
        <taxon>Solanales</taxon>
        <taxon>Solanaceae</taxon>
        <taxon>Solanoideae</taxon>
        <taxon>Solaneae</taxon>
        <taxon>Solanum</taxon>
        <taxon>Solanum subgen. Lycopersicon</taxon>
    </lineage>
</organism>
<gene>
    <name evidence="2" type="ORF">EJD97_012827</name>
</gene>
<protein>
    <submittedName>
        <fullName evidence="2">Uncharacterized protein</fullName>
    </submittedName>
</protein>
<accession>A0A6N2BEW1</accession>
<evidence type="ECO:0000313" key="2">
    <source>
        <dbReference type="EMBL" id="TMW92588.1"/>
    </source>
</evidence>
<comment type="caution">
    <text evidence="2">The sequence shown here is derived from an EMBL/GenBank/DDBJ whole genome shotgun (WGS) entry which is preliminary data.</text>
</comment>
<feature type="region of interest" description="Disordered" evidence="1">
    <location>
        <begin position="1"/>
        <end position="28"/>
    </location>
</feature>
<dbReference type="AlphaFoldDB" id="A0A6N2BEW1"/>
<feature type="non-terminal residue" evidence="2">
    <location>
        <position position="1"/>
    </location>
</feature>